<proteinExistence type="inferred from homology"/>
<dbReference type="EMBL" id="JACIGW010000015">
    <property type="protein sequence ID" value="MBB4351669.1"/>
    <property type="molecule type" value="Genomic_DNA"/>
</dbReference>
<dbReference type="EMBL" id="JACIHM010000018">
    <property type="protein sequence ID" value="MBB4449595.1"/>
    <property type="molecule type" value="Genomic_DNA"/>
</dbReference>
<evidence type="ECO:0000313" key="12">
    <source>
        <dbReference type="Proteomes" id="UP000524535"/>
    </source>
</evidence>
<dbReference type="NCBIfam" id="TIGR01409">
    <property type="entry name" value="TAT_signal_seq"/>
    <property type="match status" value="1"/>
</dbReference>
<dbReference type="NCBIfam" id="NF003767">
    <property type="entry name" value="PRK05363.1"/>
    <property type="match status" value="1"/>
</dbReference>
<dbReference type="Pfam" id="PF00174">
    <property type="entry name" value="Oxidored_molyb"/>
    <property type="match status" value="1"/>
</dbReference>
<dbReference type="InterPro" id="IPR022867">
    <property type="entry name" value="MsrP"/>
</dbReference>
<dbReference type="Gene3D" id="3.90.420.10">
    <property type="entry name" value="Oxidoreductase, molybdopterin-binding domain"/>
    <property type="match status" value="1"/>
</dbReference>
<dbReference type="GO" id="GO:0030091">
    <property type="term" value="P:protein repair"/>
    <property type="evidence" value="ECO:0007669"/>
    <property type="project" value="UniProtKB-UniRule"/>
</dbReference>
<dbReference type="InterPro" id="IPR036374">
    <property type="entry name" value="OxRdtase_Mopterin-bd_sf"/>
</dbReference>
<feature type="domain" description="Oxidoreductase molybdopterin-binding" evidence="7">
    <location>
        <begin position="91"/>
        <end position="247"/>
    </location>
</feature>
<comment type="subunit">
    <text evidence="6">Heterodimer of a catalytic subunit (MsrP) and a heme-binding subunit (MsrQ).</text>
</comment>
<dbReference type="InterPro" id="IPR000572">
    <property type="entry name" value="OxRdtase_Mopterin-bd_dom"/>
</dbReference>
<evidence type="ECO:0000313" key="9">
    <source>
        <dbReference type="EMBL" id="MBB4414994.1"/>
    </source>
</evidence>
<keyword evidence="2 6" id="KW-0479">Metal-binding</keyword>
<evidence type="ECO:0000259" key="7">
    <source>
        <dbReference type="Pfam" id="PF00174"/>
    </source>
</evidence>
<keyword evidence="12" id="KW-1185">Reference proteome</keyword>
<dbReference type="PANTHER" id="PTHR43032:SF3">
    <property type="entry name" value="PROTEIN-METHIONINE-SULFOXIDE REDUCTASE CATALYTIC SUBUNIT MSRP"/>
    <property type="match status" value="1"/>
</dbReference>
<dbReference type="GO" id="GO:0016672">
    <property type="term" value="F:oxidoreductase activity, acting on a sulfur group of donors, quinone or similar compound as acceptor"/>
    <property type="evidence" value="ECO:0007669"/>
    <property type="project" value="UniProtKB-UniRule"/>
</dbReference>
<dbReference type="Proteomes" id="UP000520770">
    <property type="component" value="Unassembled WGS sequence"/>
</dbReference>
<dbReference type="PROSITE" id="PS51318">
    <property type="entry name" value="TAT"/>
    <property type="match status" value="1"/>
</dbReference>
<evidence type="ECO:0000256" key="3">
    <source>
        <dbReference type="ARBA" id="ARBA00022729"/>
    </source>
</evidence>
<dbReference type="InterPro" id="IPR019546">
    <property type="entry name" value="TAT_signal_bac_arc"/>
</dbReference>
<dbReference type="AlphaFoldDB" id="A0A7W6SDB8"/>
<evidence type="ECO:0000256" key="5">
    <source>
        <dbReference type="ARBA" id="ARBA00023002"/>
    </source>
</evidence>
<keyword evidence="3 6" id="KW-0732">Signal</keyword>
<comment type="cofactor">
    <cofactor evidence="6">
        <name>Mo-molybdopterin</name>
        <dbReference type="ChEBI" id="CHEBI:71302"/>
    </cofactor>
    <text evidence="6">Binds 1 Mo-molybdopterin (Mo-MPT) cofactor per subunit.</text>
</comment>
<feature type="binding site" evidence="6">
    <location>
        <position position="213"/>
    </location>
    <ligand>
        <name>Mo-molybdopterin</name>
        <dbReference type="ChEBI" id="CHEBI:71302"/>
    </ligand>
</feature>
<evidence type="ECO:0000313" key="10">
    <source>
        <dbReference type="EMBL" id="MBB4449595.1"/>
    </source>
</evidence>
<feature type="binding site" evidence="6">
    <location>
        <position position="163"/>
    </location>
    <ligand>
        <name>Mo-molybdopterin</name>
        <dbReference type="ChEBI" id="CHEBI:71302"/>
    </ligand>
</feature>
<dbReference type="GO" id="GO:0043546">
    <property type="term" value="F:molybdopterin cofactor binding"/>
    <property type="evidence" value="ECO:0007669"/>
    <property type="project" value="UniProtKB-UniRule"/>
</dbReference>
<dbReference type="Proteomes" id="UP000524535">
    <property type="component" value="Unassembled WGS sequence"/>
</dbReference>
<evidence type="ECO:0000313" key="11">
    <source>
        <dbReference type="Proteomes" id="UP000520770"/>
    </source>
</evidence>
<feature type="binding site" evidence="6">
    <location>
        <position position="218"/>
    </location>
    <ligand>
        <name>Mo-molybdopterin</name>
        <dbReference type="ChEBI" id="CHEBI:71302"/>
    </ligand>
</feature>
<sequence length="314" mass="34984">MPAYRPPHISPLEITPKDIYLSRRSFIGAAAAAGFSLAAGGNAWAAPLSTVPGPYKLNEKLTPKEAVTTYNNFYEFGVNKEDPSQNSGAFKPTPWSVKVEGMVGKPKEFGLEEILKMKLEDRTYRMRCVEGWSMVIPWIGFPLSAIIDQVEPLGSAKYVAFETVVRPEEMPGQGGLFQPLPWPYIEGLRMDEARHPLTILAVGLYGETLPNQNGAPIRLVVPWKYGFKSIKSIVKIKLVEEQPQTTWKNSNAREYGFYSNVNPAVDHPRWSQATEQRIGEGGFFGTKRVDTLPFNGYANEVASLYSGMDLKANY</sequence>
<evidence type="ECO:0000256" key="1">
    <source>
        <dbReference type="ARBA" id="ARBA00022505"/>
    </source>
</evidence>
<protein>
    <recommendedName>
        <fullName evidence="6">Protein-methionine-sulfoxide reductase catalytic subunit MsrP</fullName>
        <ecNumber evidence="6">1.8.5.-</ecNumber>
    </recommendedName>
</protein>
<keyword evidence="1 6" id="KW-0500">Molybdenum</keyword>
<reference evidence="11 12" key="1">
    <citation type="submission" date="2020-08" db="EMBL/GenBank/DDBJ databases">
        <title>Genomic Encyclopedia of Type Strains, Phase IV (KMG-V): Genome sequencing to study the core and pangenomes of soil and plant-associated prokaryotes.</title>
        <authorList>
            <person name="Whitman W."/>
        </authorList>
    </citation>
    <scope>NUCLEOTIDE SEQUENCE [LARGE SCALE GENOMIC DNA]</scope>
    <source>
        <strain evidence="9 12">SEMIA 444</strain>
        <strain evidence="8 11">SEMIA 448</strain>
        <strain evidence="10 13">SEMIA 452</strain>
    </source>
</reference>
<dbReference type="EC" id="1.8.5.-" evidence="6"/>
<feature type="binding site" evidence="6">
    <location>
        <begin position="74"/>
        <end position="75"/>
    </location>
    <ligand>
        <name>Mo-molybdopterin</name>
        <dbReference type="ChEBI" id="CHEBI:71302"/>
    </ligand>
</feature>
<comment type="catalytic activity">
    <reaction evidence="6">
        <text>L-methionyl-[protein] + a quinone + H2O = L-methionyl-(R)-S-oxide-[protein] + a quinol</text>
        <dbReference type="Rhea" id="RHEA:51296"/>
        <dbReference type="Rhea" id="RHEA-COMP:12313"/>
        <dbReference type="Rhea" id="RHEA-COMP:12314"/>
        <dbReference type="ChEBI" id="CHEBI:15377"/>
        <dbReference type="ChEBI" id="CHEBI:16044"/>
        <dbReference type="ChEBI" id="CHEBI:24646"/>
        <dbReference type="ChEBI" id="CHEBI:45764"/>
        <dbReference type="ChEBI" id="CHEBI:132124"/>
    </reaction>
</comment>
<feature type="binding site" evidence="6">
    <location>
        <position position="128"/>
    </location>
    <ligand>
        <name>Mo-molybdopterin</name>
        <dbReference type="ChEBI" id="CHEBI:71302"/>
    </ligand>
    <ligandPart>
        <name>Mo</name>
        <dbReference type="ChEBI" id="CHEBI:28685"/>
    </ligandPart>
</feature>
<feature type="binding site" evidence="6">
    <location>
        <position position="71"/>
    </location>
    <ligand>
        <name>Mo-molybdopterin</name>
        <dbReference type="ChEBI" id="CHEBI:71302"/>
    </ligand>
</feature>
<dbReference type="GO" id="GO:0046872">
    <property type="term" value="F:metal ion binding"/>
    <property type="evidence" value="ECO:0007669"/>
    <property type="project" value="UniProtKB-KW"/>
</dbReference>
<keyword evidence="5 6" id="KW-0560">Oxidoreductase</keyword>
<accession>A0A7W6SDB8</accession>
<dbReference type="EMBL" id="JACIGY010000018">
    <property type="protein sequence ID" value="MBB4414994.1"/>
    <property type="molecule type" value="Genomic_DNA"/>
</dbReference>
<comment type="PTM">
    <text evidence="6">Predicted to be exported by the Tat system. The position of the signal peptide cleavage has not been experimentally proven.</text>
</comment>
<comment type="function">
    <text evidence="6">Part of the MsrPQ system that repairs oxidized periplasmic proteins containing methionine sulfoxide residues (Met-O), using respiratory chain electrons. Thus protects these proteins from oxidative-stress damage caused by reactive species of oxygen and chlorine generated by the host defense mechanisms. MsrPQ is essential for the maintenance of envelope integrity under bleach stress, rescuing a wide series of structurally unrelated periplasmic proteins from methionine oxidation. The catalytic subunit MsrP is non-stereospecific, being able to reduce both (R-) and (S-) diastereoisomers of methionine sulfoxide.</text>
</comment>
<evidence type="ECO:0000313" key="13">
    <source>
        <dbReference type="Proteomes" id="UP000576087"/>
    </source>
</evidence>
<evidence type="ECO:0000256" key="2">
    <source>
        <dbReference type="ARBA" id="ARBA00022723"/>
    </source>
</evidence>
<name>A0A7W6SDB8_9HYPH</name>
<dbReference type="InterPro" id="IPR006311">
    <property type="entry name" value="TAT_signal"/>
</dbReference>
<evidence type="ECO:0000313" key="8">
    <source>
        <dbReference type="EMBL" id="MBB4351669.1"/>
    </source>
</evidence>
<gene>
    <name evidence="6" type="primary">msrP</name>
    <name evidence="9" type="ORF">GGE31_005542</name>
    <name evidence="8" type="ORF">GGE33_005452</name>
    <name evidence="10" type="ORF">GGE35_005452</name>
</gene>
<dbReference type="SUPFAM" id="SSF56524">
    <property type="entry name" value="Oxidoreductase molybdopterin-binding domain"/>
    <property type="match status" value="1"/>
</dbReference>
<feature type="binding site" evidence="6">
    <location>
        <begin position="229"/>
        <end position="231"/>
    </location>
    <ligand>
        <name>Mo-molybdopterin</name>
        <dbReference type="ChEBI" id="CHEBI:71302"/>
    </ligand>
</feature>
<dbReference type="HAMAP" id="MF_01206">
    <property type="entry name" value="MsrP"/>
    <property type="match status" value="1"/>
</dbReference>
<keyword evidence="4" id="KW-0574">Periplasm</keyword>
<dbReference type="RefSeq" id="WP_183830287.1">
    <property type="nucleotide sequence ID" value="NZ_JACIGW010000015.1"/>
</dbReference>
<evidence type="ECO:0000256" key="6">
    <source>
        <dbReference type="HAMAP-Rule" id="MF_01206"/>
    </source>
</evidence>
<dbReference type="Proteomes" id="UP000576087">
    <property type="component" value="Unassembled WGS sequence"/>
</dbReference>
<comment type="similarity">
    <text evidence="6">Belongs to the MsrP family.</text>
</comment>
<comment type="caution">
    <text evidence="8">The sequence shown here is derived from an EMBL/GenBank/DDBJ whole genome shotgun (WGS) entry which is preliminary data.</text>
</comment>
<comment type="catalytic activity">
    <reaction evidence="6">
        <text>L-methionyl-[protein] + a quinone + H2O = L-methionyl-(S)-S-oxide-[protein] + a quinol</text>
        <dbReference type="Rhea" id="RHEA:51292"/>
        <dbReference type="Rhea" id="RHEA-COMP:12313"/>
        <dbReference type="Rhea" id="RHEA-COMP:12315"/>
        <dbReference type="ChEBI" id="CHEBI:15377"/>
        <dbReference type="ChEBI" id="CHEBI:16044"/>
        <dbReference type="ChEBI" id="CHEBI:24646"/>
        <dbReference type="ChEBI" id="CHEBI:44120"/>
        <dbReference type="ChEBI" id="CHEBI:132124"/>
    </reaction>
</comment>
<evidence type="ECO:0000256" key="4">
    <source>
        <dbReference type="ARBA" id="ARBA00022764"/>
    </source>
</evidence>
<dbReference type="PANTHER" id="PTHR43032">
    <property type="entry name" value="PROTEIN-METHIONINE-SULFOXIDE REDUCTASE"/>
    <property type="match status" value="1"/>
</dbReference>
<organism evidence="8 11">
    <name type="scientific">Aliirhizobium cellulosilyticum</name>
    <dbReference type="NCBI Taxonomy" id="393664"/>
    <lineage>
        <taxon>Bacteria</taxon>
        <taxon>Pseudomonadati</taxon>
        <taxon>Pseudomonadota</taxon>
        <taxon>Alphaproteobacteria</taxon>
        <taxon>Hyphomicrobiales</taxon>
        <taxon>Rhizobiaceae</taxon>
        <taxon>Aliirhizobium</taxon>
    </lineage>
</organism>